<evidence type="ECO:0000256" key="5">
    <source>
        <dbReference type="ARBA" id="ARBA00023136"/>
    </source>
</evidence>
<gene>
    <name evidence="7" type="ORF">ETU37_08220</name>
</gene>
<keyword evidence="3 6" id="KW-0812">Transmembrane</keyword>
<dbReference type="EMBL" id="SDPU01000020">
    <property type="protein sequence ID" value="RYU12930.1"/>
    <property type="molecule type" value="Genomic_DNA"/>
</dbReference>
<evidence type="ECO:0000256" key="1">
    <source>
        <dbReference type="ARBA" id="ARBA00004651"/>
    </source>
</evidence>
<comment type="caution">
    <text evidence="7">The sequence shown here is derived from an EMBL/GenBank/DDBJ whole genome shotgun (WGS) entry which is preliminary data.</text>
</comment>
<feature type="transmembrane region" description="Helical" evidence="6">
    <location>
        <begin position="170"/>
        <end position="194"/>
    </location>
</feature>
<keyword evidence="8" id="KW-1185">Reference proteome</keyword>
<evidence type="ECO:0000256" key="6">
    <source>
        <dbReference type="SAM" id="Phobius"/>
    </source>
</evidence>
<keyword evidence="2" id="KW-1003">Cell membrane</keyword>
<name>A0A4Q5J2T3_9ACTN</name>
<evidence type="ECO:0000256" key="4">
    <source>
        <dbReference type="ARBA" id="ARBA00022989"/>
    </source>
</evidence>
<keyword evidence="5 6" id="KW-0472">Membrane</keyword>
<feature type="transmembrane region" description="Helical" evidence="6">
    <location>
        <begin position="450"/>
        <end position="469"/>
    </location>
</feature>
<feature type="transmembrane region" description="Helical" evidence="6">
    <location>
        <begin position="393"/>
        <end position="412"/>
    </location>
</feature>
<sequence length="503" mass="53385">MSEDTTVRQGPPPTEPKRRKFSLPSAYTILFALIVVMAIATWIIPAGTYKLDDQGAPIPGTYSEVESNPQRILLDSLTAPINGLYGIEDAKGTISYYNEGVLFGAIDVALFIIVIGGFLGVTMRTGAIQAGIGRLVRRLEGRERWMIPILMSVFALGGTTYGMAEESLAFYALVITVMVAAGYDTLTGAAVLLLGCGIGTLGSTINPFATGIASGFAGVSISEGLVSRLVILVVGLALGIFWVLRYADRIKADPTRSVVNDLRGNAEAGFQMGQEEQTATMTGTQKTVLVFFGLAFVLMMYGVIPWEDLGLNLPTLWWWFPEMTASFILFSVIIGLVARLSEGELTESFVAGARDLLGVALIIGIARGITVIMNNGQITDTVLHWAEVALGDVGQAAFAVVMYLLFLPLSFLIPSSSGLATVAMPIMAPLAGFVGVPADLAVTAFQTASGLMNLFIPTSAVVMGGLAIAKVPYGTYLRWVWPLLAMLAGMTIVVLSVTALLTS</sequence>
<evidence type="ECO:0000313" key="8">
    <source>
        <dbReference type="Proteomes" id="UP000291189"/>
    </source>
</evidence>
<dbReference type="InterPro" id="IPR051679">
    <property type="entry name" value="DASS-Related_Transporters"/>
</dbReference>
<feature type="transmembrane region" description="Helical" evidence="6">
    <location>
        <begin position="316"/>
        <end position="337"/>
    </location>
</feature>
<feature type="transmembrane region" description="Helical" evidence="6">
    <location>
        <begin position="287"/>
        <end position="304"/>
    </location>
</feature>
<accession>A0A4Q5J2T3</accession>
<dbReference type="InterPro" id="IPR018385">
    <property type="entry name" value="C4_dicarb_anaerob_car-like"/>
</dbReference>
<feature type="transmembrane region" description="Helical" evidence="6">
    <location>
        <begin position="101"/>
        <end position="124"/>
    </location>
</feature>
<dbReference type="PANTHER" id="PTHR43652:SF6">
    <property type="entry name" value="ARGININE REPRESSOR"/>
    <property type="match status" value="1"/>
</dbReference>
<feature type="transmembrane region" description="Helical" evidence="6">
    <location>
        <begin position="481"/>
        <end position="501"/>
    </location>
</feature>
<feature type="transmembrane region" description="Helical" evidence="6">
    <location>
        <begin position="201"/>
        <end position="219"/>
    </location>
</feature>
<dbReference type="Proteomes" id="UP000291189">
    <property type="component" value="Unassembled WGS sequence"/>
</dbReference>
<comment type="subcellular location">
    <subcellularLocation>
        <location evidence="1">Cell membrane</location>
        <topology evidence="1">Multi-pass membrane protein</topology>
    </subcellularLocation>
</comment>
<dbReference type="PANTHER" id="PTHR43652">
    <property type="entry name" value="BASIC AMINO ACID ANTIPORTER YFCC-RELATED"/>
    <property type="match status" value="1"/>
</dbReference>
<organism evidence="7 8">
    <name type="scientific">Nocardioides iriomotensis</name>
    <dbReference type="NCBI Taxonomy" id="715784"/>
    <lineage>
        <taxon>Bacteria</taxon>
        <taxon>Bacillati</taxon>
        <taxon>Actinomycetota</taxon>
        <taxon>Actinomycetes</taxon>
        <taxon>Propionibacteriales</taxon>
        <taxon>Nocardioidaceae</taxon>
        <taxon>Nocardioides</taxon>
    </lineage>
</organism>
<proteinExistence type="predicted"/>
<dbReference type="OrthoDB" id="9342495at2"/>
<keyword evidence="4 6" id="KW-1133">Transmembrane helix</keyword>
<feature type="transmembrane region" description="Helical" evidence="6">
    <location>
        <begin position="145"/>
        <end position="164"/>
    </location>
</feature>
<reference evidence="7 8" key="1">
    <citation type="submission" date="2019-01" db="EMBL/GenBank/DDBJ databases">
        <title>Nocardioides guangzhouensis sp. nov., an actinobacterium isolated from soil.</title>
        <authorList>
            <person name="Fu Y."/>
            <person name="Cai Y."/>
            <person name="Lin Z."/>
            <person name="Chen P."/>
        </authorList>
    </citation>
    <scope>NUCLEOTIDE SEQUENCE [LARGE SCALE GENOMIC DNA]</scope>
    <source>
        <strain evidence="7 8">NBRC 105384</strain>
    </source>
</reference>
<evidence type="ECO:0000313" key="7">
    <source>
        <dbReference type="EMBL" id="RYU12930.1"/>
    </source>
</evidence>
<evidence type="ECO:0000256" key="3">
    <source>
        <dbReference type="ARBA" id="ARBA00022692"/>
    </source>
</evidence>
<dbReference type="RefSeq" id="WP_129986749.1">
    <property type="nucleotide sequence ID" value="NZ_SDPU01000020.1"/>
</dbReference>
<dbReference type="AlphaFoldDB" id="A0A4Q5J2T3"/>
<protein>
    <submittedName>
        <fullName evidence="7">YfcC family protein</fullName>
    </submittedName>
</protein>
<dbReference type="GO" id="GO:0005886">
    <property type="term" value="C:plasma membrane"/>
    <property type="evidence" value="ECO:0007669"/>
    <property type="project" value="UniProtKB-SubCell"/>
</dbReference>
<feature type="transmembrane region" description="Helical" evidence="6">
    <location>
        <begin position="419"/>
        <end position="438"/>
    </location>
</feature>
<feature type="transmembrane region" description="Helical" evidence="6">
    <location>
        <begin position="21"/>
        <end position="44"/>
    </location>
</feature>
<dbReference type="Pfam" id="PF03606">
    <property type="entry name" value="DcuC"/>
    <property type="match status" value="1"/>
</dbReference>
<feature type="transmembrane region" description="Helical" evidence="6">
    <location>
        <begin position="349"/>
        <end position="373"/>
    </location>
</feature>
<feature type="transmembrane region" description="Helical" evidence="6">
    <location>
        <begin position="225"/>
        <end position="244"/>
    </location>
</feature>
<evidence type="ECO:0000256" key="2">
    <source>
        <dbReference type="ARBA" id="ARBA00022475"/>
    </source>
</evidence>